<dbReference type="EMBL" id="SMRT01000004">
    <property type="protein sequence ID" value="TDF98071.1"/>
    <property type="molecule type" value="Genomic_DNA"/>
</dbReference>
<keyword evidence="4 7" id="KW-0812">Transmembrane</keyword>
<protein>
    <submittedName>
        <fullName evidence="9">Carbohydrate ABC transporter permease</fullName>
    </submittedName>
</protein>
<feature type="transmembrane region" description="Helical" evidence="7">
    <location>
        <begin position="70"/>
        <end position="99"/>
    </location>
</feature>
<feature type="transmembrane region" description="Helical" evidence="7">
    <location>
        <begin position="184"/>
        <end position="206"/>
    </location>
</feature>
<evidence type="ECO:0000313" key="9">
    <source>
        <dbReference type="EMBL" id="TDF98071.1"/>
    </source>
</evidence>
<dbReference type="PROSITE" id="PS50928">
    <property type="entry name" value="ABC_TM1"/>
    <property type="match status" value="1"/>
</dbReference>
<evidence type="ECO:0000313" key="10">
    <source>
        <dbReference type="Proteomes" id="UP000295636"/>
    </source>
</evidence>
<feature type="transmembrane region" description="Helical" evidence="7">
    <location>
        <begin position="111"/>
        <end position="130"/>
    </location>
</feature>
<dbReference type="SUPFAM" id="SSF161098">
    <property type="entry name" value="MetI-like"/>
    <property type="match status" value="1"/>
</dbReference>
<dbReference type="CDD" id="cd06261">
    <property type="entry name" value="TM_PBP2"/>
    <property type="match status" value="1"/>
</dbReference>
<evidence type="ECO:0000256" key="1">
    <source>
        <dbReference type="ARBA" id="ARBA00004651"/>
    </source>
</evidence>
<sequence>MPYKSKAYRIFEICNTTFLSLLAVLCVLPLIHVFSISLSSSAAAMGNIVTFWPVDLTFEAYMETLGNDNFIRSLWIGVQRTLLGTLISMTVIVLAAYSLAKEEGRFRGRTVYSWFFVFTMLFHAGLIPTYLVVKGTGLTNTIWALVIPGAVSVWNLILMLNFFRALPKELEEAALIDGAGHFTTLFRIFIPISLPAMATISLFTLVHHWNSWFDGMIYMSDASRYPLSTFLRSIIVAEDFTKLGLTEDDIKNISPRTVKASQIFIGALPVLAVYPFLQRYFVKGMVLGSVKE</sequence>
<dbReference type="Gene3D" id="1.10.3720.10">
    <property type="entry name" value="MetI-like"/>
    <property type="match status" value="1"/>
</dbReference>
<evidence type="ECO:0000256" key="7">
    <source>
        <dbReference type="RuleBase" id="RU363032"/>
    </source>
</evidence>
<comment type="similarity">
    <text evidence="7">Belongs to the binding-protein-dependent transport system permease family.</text>
</comment>
<keyword evidence="5 7" id="KW-1133">Transmembrane helix</keyword>
<dbReference type="GO" id="GO:0055085">
    <property type="term" value="P:transmembrane transport"/>
    <property type="evidence" value="ECO:0007669"/>
    <property type="project" value="InterPro"/>
</dbReference>
<comment type="caution">
    <text evidence="9">The sequence shown here is derived from an EMBL/GenBank/DDBJ whole genome shotgun (WGS) entry which is preliminary data.</text>
</comment>
<dbReference type="Pfam" id="PF00528">
    <property type="entry name" value="BPD_transp_1"/>
    <property type="match status" value="1"/>
</dbReference>
<keyword evidence="6 7" id="KW-0472">Membrane</keyword>
<dbReference type="GO" id="GO:0005886">
    <property type="term" value="C:plasma membrane"/>
    <property type="evidence" value="ECO:0007669"/>
    <property type="project" value="UniProtKB-SubCell"/>
</dbReference>
<evidence type="ECO:0000256" key="3">
    <source>
        <dbReference type="ARBA" id="ARBA00022475"/>
    </source>
</evidence>
<evidence type="ECO:0000259" key="8">
    <source>
        <dbReference type="PROSITE" id="PS50928"/>
    </source>
</evidence>
<reference evidence="9 10" key="1">
    <citation type="submission" date="2019-03" db="EMBL/GenBank/DDBJ databases">
        <title>This is whole genome sequence of Paenibacillus sp MS74 strain.</title>
        <authorList>
            <person name="Trinh H.N."/>
        </authorList>
    </citation>
    <scope>NUCLEOTIDE SEQUENCE [LARGE SCALE GENOMIC DNA]</scope>
    <source>
        <strain evidence="9 10">MS74</strain>
    </source>
</reference>
<dbReference type="Proteomes" id="UP000295636">
    <property type="component" value="Unassembled WGS sequence"/>
</dbReference>
<keyword evidence="10" id="KW-1185">Reference proteome</keyword>
<feature type="domain" description="ABC transmembrane type-1" evidence="8">
    <location>
        <begin position="74"/>
        <end position="277"/>
    </location>
</feature>
<comment type="subcellular location">
    <subcellularLocation>
        <location evidence="1 7">Cell membrane</location>
        <topology evidence="1 7">Multi-pass membrane protein</topology>
    </subcellularLocation>
</comment>
<dbReference type="OrthoDB" id="9810086at2"/>
<evidence type="ECO:0000256" key="5">
    <source>
        <dbReference type="ARBA" id="ARBA00022989"/>
    </source>
</evidence>
<feature type="transmembrane region" description="Helical" evidence="7">
    <location>
        <begin position="260"/>
        <end position="277"/>
    </location>
</feature>
<dbReference type="InterPro" id="IPR000515">
    <property type="entry name" value="MetI-like"/>
</dbReference>
<name>A0A4R5KQQ3_9BACL</name>
<accession>A0A4R5KQQ3</accession>
<dbReference type="PANTHER" id="PTHR43744">
    <property type="entry name" value="ABC TRANSPORTER PERMEASE PROTEIN MG189-RELATED-RELATED"/>
    <property type="match status" value="1"/>
</dbReference>
<gene>
    <name evidence="9" type="ORF">E1757_11215</name>
</gene>
<proteinExistence type="inferred from homology"/>
<keyword evidence="3" id="KW-1003">Cell membrane</keyword>
<organism evidence="9 10">
    <name type="scientific">Paenibacillus piri</name>
    <dbReference type="NCBI Taxonomy" id="2547395"/>
    <lineage>
        <taxon>Bacteria</taxon>
        <taxon>Bacillati</taxon>
        <taxon>Bacillota</taxon>
        <taxon>Bacilli</taxon>
        <taxon>Bacillales</taxon>
        <taxon>Paenibacillaceae</taxon>
        <taxon>Paenibacillus</taxon>
    </lineage>
</organism>
<dbReference type="PANTHER" id="PTHR43744:SF9">
    <property type="entry name" value="POLYGALACTURONAN_RHAMNOGALACTURONAN TRANSPORT SYSTEM PERMEASE PROTEIN YTCP"/>
    <property type="match status" value="1"/>
</dbReference>
<dbReference type="RefSeq" id="WP_133227812.1">
    <property type="nucleotide sequence ID" value="NZ_SMRT01000004.1"/>
</dbReference>
<feature type="transmembrane region" description="Helical" evidence="7">
    <location>
        <begin position="142"/>
        <end position="163"/>
    </location>
</feature>
<dbReference type="AlphaFoldDB" id="A0A4R5KQQ3"/>
<dbReference type="InterPro" id="IPR035906">
    <property type="entry name" value="MetI-like_sf"/>
</dbReference>
<evidence type="ECO:0000256" key="4">
    <source>
        <dbReference type="ARBA" id="ARBA00022692"/>
    </source>
</evidence>
<evidence type="ECO:0000256" key="6">
    <source>
        <dbReference type="ARBA" id="ARBA00023136"/>
    </source>
</evidence>
<keyword evidence="2 7" id="KW-0813">Transport</keyword>
<evidence type="ECO:0000256" key="2">
    <source>
        <dbReference type="ARBA" id="ARBA00022448"/>
    </source>
</evidence>